<dbReference type="Gene3D" id="2.60.40.1890">
    <property type="entry name" value="PCu(A)C copper chaperone"/>
    <property type="match status" value="1"/>
</dbReference>
<evidence type="ECO:0000313" key="4">
    <source>
        <dbReference type="Proteomes" id="UP000215367"/>
    </source>
</evidence>
<gene>
    <name evidence="3" type="ORF">CHT98_22745</name>
</gene>
<dbReference type="InterPro" id="IPR036182">
    <property type="entry name" value="PCuAC_sf"/>
</dbReference>
<keyword evidence="3" id="KW-0614">Plasmid</keyword>
<comment type="caution">
    <text evidence="3">The sequence shown here is derived from an EMBL/GenBank/DDBJ whole genome shotgun (WGS) entry which is preliminary data.</text>
</comment>
<proteinExistence type="predicted"/>
<feature type="signal peptide" evidence="2">
    <location>
        <begin position="1"/>
        <end position="27"/>
    </location>
</feature>
<name>A0A235H887_AZOBR</name>
<dbReference type="Pfam" id="PF04314">
    <property type="entry name" value="PCuAC"/>
    <property type="match status" value="1"/>
</dbReference>
<feature type="region of interest" description="Disordered" evidence="1">
    <location>
        <begin position="151"/>
        <end position="174"/>
    </location>
</feature>
<dbReference type="SUPFAM" id="SSF110087">
    <property type="entry name" value="DR1885-like metal-binding protein"/>
    <property type="match status" value="1"/>
</dbReference>
<accession>A0A235H887</accession>
<evidence type="ECO:0000256" key="2">
    <source>
        <dbReference type="SAM" id="SignalP"/>
    </source>
</evidence>
<dbReference type="InterPro" id="IPR007410">
    <property type="entry name" value="LpqE-like"/>
</dbReference>
<dbReference type="PANTHER" id="PTHR36302:SF1">
    <property type="entry name" value="COPPER CHAPERONE PCU(A)C"/>
    <property type="match status" value="1"/>
</dbReference>
<keyword evidence="2" id="KW-0732">Signal</keyword>
<dbReference type="Proteomes" id="UP000215367">
    <property type="component" value="Unassembled WGS sequence"/>
</dbReference>
<evidence type="ECO:0000256" key="1">
    <source>
        <dbReference type="SAM" id="MobiDB-lite"/>
    </source>
</evidence>
<dbReference type="EMBL" id="NOWT01000026">
    <property type="protein sequence ID" value="OYD82080.1"/>
    <property type="molecule type" value="Genomic_DNA"/>
</dbReference>
<dbReference type="InterPro" id="IPR058248">
    <property type="entry name" value="Lxx211020-like"/>
</dbReference>
<evidence type="ECO:0008006" key="5">
    <source>
        <dbReference type="Google" id="ProtNLM"/>
    </source>
</evidence>
<organism evidence="3 4">
    <name type="scientific">Azospirillum brasilense</name>
    <dbReference type="NCBI Taxonomy" id="192"/>
    <lineage>
        <taxon>Bacteria</taxon>
        <taxon>Pseudomonadati</taxon>
        <taxon>Pseudomonadota</taxon>
        <taxon>Alphaproteobacteria</taxon>
        <taxon>Rhodospirillales</taxon>
        <taxon>Azospirillaceae</taxon>
        <taxon>Azospirillum</taxon>
    </lineage>
</organism>
<reference evidence="3 4" key="1">
    <citation type="submission" date="2017-07" db="EMBL/GenBank/DDBJ databases">
        <title>Whole genome sequence of Azospirillum brasilense 2A1, a potential biofertilizer strain.</title>
        <authorList>
            <person name="Fontana C.A."/>
            <person name="Toffoli L.M."/>
            <person name="Salazar S.M."/>
            <person name="Puglisi E."/>
            <person name="Pedraza R."/>
            <person name="Bassi D."/>
            <person name="Cocconcelli P.S."/>
        </authorList>
    </citation>
    <scope>NUCLEOTIDE SEQUENCE [LARGE SCALE GENOMIC DNA]</scope>
    <source>
        <strain evidence="3 4">2A1</strain>
        <plasmid evidence="3">unnamed</plasmid>
    </source>
</reference>
<dbReference type="AlphaFoldDB" id="A0A235H887"/>
<protein>
    <recommendedName>
        <fullName evidence="5">Copper chaperone PCu(A)C</fullName>
    </recommendedName>
</protein>
<dbReference type="PANTHER" id="PTHR36302">
    <property type="entry name" value="BLR7088 PROTEIN"/>
    <property type="match status" value="1"/>
</dbReference>
<geneLocation type="plasmid" evidence="3">
    <name>unnamed</name>
</geneLocation>
<evidence type="ECO:0000313" key="3">
    <source>
        <dbReference type="EMBL" id="OYD82080.1"/>
    </source>
</evidence>
<feature type="chain" id="PRO_5012398670" description="Copper chaperone PCu(A)C" evidence="2">
    <location>
        <begin position="28"/>
        <end position="174"/>
    </location>
</feature>
<sequence length="174" mass="17693">MQDAVIMKKHALALAALIALTAGPALAHGFKAGPIDIEHPWARATAASAPNGSAYMVLSTHGPDSDRLLSASTPVADKAELHTHLMDNGVMKMRQVDAIEVAPGSPTALQPGGLHVMLFGLKQPLAPGKAFPLTLTFEKAGPVTVQVDVQSAGSAAPSHGGAGGPQAGGTQHKH</sequence>